<dbReference type="Pfam" id="PF00420">
    <property type="entry name" value="Oxidored_q2"/>
    <property type="match status" value="1"/>
</dbReference>
<dbReference type="Proteomes" id="UP000238701">
    <property type="component" value="Unassembled WGS sequence"/>
</dbReference>
<dbReference type="PANTHER" id="PTHR38601:SF1">
    <property type="entry name" value="HYDROGENASE-4 COMPONENT E"/>
    <property type="match status" value="1"/>
</dbReference>
<comment type="subcellular location">
    <subcellularLocation>
        <location evidence="1">Cell membrane</location>
        <topology evidence="1">Multi-pass membrane protein</topology>
    </subcellularLocation>
</comment>
<feature type="transmembrane region" description="Helical" evidence="6">
    <location>
        <begin position="90"/>
        <end position="111"/>
    </location>
</feature>
<evidence type="ECO:0000256" key="4">
    <source>
        <dbReference type="ARBA" id="ARBA00022989"/>
    </source>
</evidence>
<keyword evidence="3 6" id="KW-0812">Transmembrane</keyword>
<sequence>MNPERLHTDLIETLSLTLVITSVAAVEMRRLKFSIIAYLCQALLIVALLLSFASVNHALYWWAATALVTKAILTPWFLFRAIRGVDDRELKPVIGFGPSVVIVAVLMITFFRLAHGKVALLAPTGLAQLEVFRTNLAVASTVFALGLYAVLTRRDAIKTVIGLCLLENGVHLSLVSLAPGLSETALFGVATEVVVTVFLLLYVIGGVRQVFGTTDTFRLRELRW</sequence>
<organism evidence="7 8">
    <name type="scientific">Candidatus Sulfotelmatobacter kueseliae</name>
    <dbReference type="NCBI Taxonomy" id="2042962"/>
    <lineage>
        <taxon>Bacteria</taxon>
        <taxon>Pseudomonadati</taxon>
        <taxon>Acidobacteriota</taxon>
        <taxon>Terriglobia</taxon>
        <taxon>Terriglobales</taxon>
        <taxon>Candidatus Korobacteraceae</taxon>
        <taxon>Candidatus Sulfotelmatobacter</taxon>
    </lineage>
</organism>
<name>A0A2U3L7K7_9BACT</name>
<dbReference type="EMBL" id="OMOD01000177">
    <property type="protein sequence ID" value="SPF47893.1"/>
    <property type="molecule type" value="Genomic_DNA"/>
</dbReference>
<keyword evidence="4 6" id="KW-1133">Transmembrane helix</keyword>
<feature type="transmembrane region" description="Helical" evidence="6">
    <location>
        <begin position="59"/>
        <end position="78"/>
    </location>
</feature>
<gene>
    <name evidence="7" type="primary">hyfE</name>
    <name evidence="7" type="ORF">SBA1_80013</name>
</gene>
<feature type="transmembrane region" description="Helical" evidence="6">
    <location>
        <begin position="131"/>
        <end position="151"/>
    </location>
</feature>
<dbReference type="InterPro" id="IPR039428">
    <property type="entry name" value="NUOK/Mnh_C1-like"/>
</dbReference>
<keyword evidence="5 6" id="KW-0472">Membrane</keyword>
<evidence type="ECO:0000256" key="5">
    <source>
        <dbReference type="ARBA" id="ARBA00023136"/>
    </source>
</evidence>
<evidence type="ECO:0000256" key="6">
    <source>
        <dbReference type="SAM" id="Phobius"/>
    </source>
</evidence>
<evidence type="ECO:0000256" key="3">
    <source>
        <dbReference type="ARBA" id="ARBA00022692"/>
    </source>
</evidence>
<feature type="transmembrane region" description="Helical" evidence="6">
    <location>
        <begin position="33"/>
        <end position="53"/>
    </location>
</feature>
<feature type="transmembrane region" description="Helical" evidence="6">
    <location>
        <begin position="185"/>
        <end position="204"/>
    </location>
</feature>
<dbReference type="GO" id="GO:0005886">
    <property type="term" value="C:plasma membrane"/>
    <property type="evidence" value="ECO:0007669"/>
    <property type="project" value="UniProtKB-SubCell"/>
</dbReference>
<dbReference type="Gene3D" id="1.10.287.3510">
    <property type="match status" value="1"/>
</dbReference>
<dbReference type="PANTHER" id="PTHR38601">
    <property type="entry name" value="HYDROGENASE-4 COMPONENT E"/>
    <property type="match status" value="1"/>
</dbReference>
<proteinExistence type="predicted"/>
<evidence type="ECO:0000313" key="7">
    <source>
        <dbReference type="EMBL" id="SPF47893.1"/>
    </source>
</evidence>
<evidence type="ECO:0000256" key="1">
    <source>
        <dbReference type="ARBA" id="ARBA00004651"/>
    </source>
</evidence>
<evidence type="ECO:0000256" key="2">
    <source>
        <dbReference type="ARBA" id="ARBA00022475"/>
    </source>
</evidence>
<evidence type="ECO:0000313" key="8">
    <source>
        <dbReference type="Proteomes" id="UP000238701"/>
    </source>
</evidence>
<accession>A0A2U3L7K7</accession>
<feature type="transmembrane region" description="Helical" evidence="6">
    <location>
        <begin position="160"/>
        <end position="179"/>
    </location>
</feature>
<keyword evidence="2" id="KW-1003">Cell membrane</keyword>
<dbReference type="AlphaFoldDB" id="A0A2U3L7K7"/>
<dbReference type="InterPro" id="IPR038730">
    <property type="entry name" value="HyfE-like"/>
</dbReference>
<reference evidence="8" key="1">
    <citation type="submission" date="2018-02" db="EMBL/GenBank/DDBJ databases">
        <authorList>
            <person name="Hausmann B."/>
        </authorList>
    </citation>
    <scope>NUCLEOTIDE SEQUENCE [LARGE SCALE GENOMIC DNA]</scope>
    <source>
        <strain evidence="8">Peat soil MAG SbA1</strain>
    </source>
</reference>
<protein>
    <submittedName>
        <fullName evidence="7">Hydrogenase 4, membrane subunit</fullName>
    </submittedName>
</protein>